<feature type="domain" description="SHOCT-like" evidence="1">
    <location>
        <begin position="21"/>
        <end position="72"/>
    </location>
</feature>
<dbReference type="EMBL" id="CP162599">
    <property type="protein sequence ID" value="XDK32293.1"/>
    <property type="molecule type" value="Genomic_DNA"/>
</dbReference>
<accession>A0AB39HR87</accession>
<sequence>MRVKQLSTNNTGEVKNKHEISHAQLQNELNFYQVEELLMKLLKNNLITQEEFNQINKLNRQKFNPLLGPLMCNKP</sequence>
<evidence type="ECO:0000259" key="1">
    <source>
        <dbReference type="Pfam" id="PF20612"/>
    </source>
</evidence>
<name>A0AB39HR87_9BACI</name>
<reference evidence="2" key="1">
    <citation type="submission" date="2024-07" db="EMBL/GenBank/DDBJ databases">
        <title>Halotolerant mesophilic bacterium Ornithinibacillus sp. 4-3, sp. nov., isolated from soil.</title>
        <authorList>
            <person name="Sidarenka A.V."/>
            <person name="Guliayeva D.E."/>
            <person name="Leanovich S.I."/>
            <person name="Hileuskaya K.S."/>
            <person name="Akhremchuk A.E."/>
            <person name="Sikolenko M.A."/>
            <person name="Valentovich L.N."/>
        </authorList>
    </citation>
    <scope>NUCLEOTIDE SEQUENCE</scope>
    <source>
        <strain evidence="2">4-3</strain>
    </source>
</reference>
<proteinExistence type="predicted"/>
<dbReference type="AlphaFoldDB" id="A0AB39HR87"/>
<organism evidence="2">
    <name type="scientific">Ornithinibacillus sp. 4-3</name>
    <dbReference type="NCBI Taxonomy" id="3231488"/>
    <lineage>
        <taxon>Bacteria</taxon>
        <taxon>Bacillati</taxon>
        <taxon>Bacillota</taxon>
        <taxon>Bacilli</taxon>
        <taxon>Bacillales</taxon>
        <taxon>Bacillaceae</taxon>
        <taxon>Ornithinibacillus</taxon>
    </lineage>
</organism>
<protein>
    <submittedName>
        <fullName evidence="2">SHOCT domain-containing protein</fullName>
    </submittedName>
</protein>
<dbReference type="InterPro" id="IPR046749">
    <property type="entry name" value="SHOCT_2"/>
</dbReference>
<gene>
    <name evidence="2" type="ORF">AB4Y30_14960</name>
</gene>
<dbReference type="Pfam" id="PF20612">
    <property type="entry name" value="SHOCT_2"/>
    <property type="match status" value="1"/>
</dbReference>
<evidence type="ECO:0000313" key="2">
    <source>
        <dbReference type="EMBL" id="XDK32293.1"/>
    </source>
</evidence>
<dbReference type="RefSeq" id="WP_368653013.1">
    <property type="nucleotide sequence ID" value="NZ_CP162599.1"/>
</dbReference>